<accession>A0ABS1M122</accession>
<dbReference type="SUPFAM" id="SSF48452">
    <property type="entry name" value="TPR-like"/>
    <property type="match status" value="1"/>
</dbReference>
<name>A0ABS1M122_9NOCA</name>
<feature type="compositionally biased region" description="Basic residues" evidence="1">
    <location>
        <begin position="306"/>
        <end position="320"/>
    </location>
</feature>
<comment type="caution">
    <text evidence="2">The sequence shown here is derived from an EMBL/GenBank/DDBJ whole genome shotgun (WGS) entry which is preliminary data.</text>
</comment>
<keyword evidence="3" id="KW-1185">Reference proteome</keyword>
<evidence type="ECO:0000313" key="2">
    <source>
        <dbReference type="EMBL" id="MBL1074368.1"/>
    </source>
</evidence>
<dbReference type="EMBL" id="JAERRJ010000003">
    <property type="protein sequence ID" value="MBL1074368.1"/>
    <property type="molecule type" value="Genomic_DNA"/>
</dbReference>
<organism evidence="2 3">
    <name type="scientific">Nocardia acididurans</name>
    <dbReference type="NCBI Taxonomy" id="2802282"/>
    <lineage>
        <taxon>Bacteria</taxon>
        <taxon>Bacillati</taxon>
        <taxon>Actinomycetota</taxon>
        <taxon>Actinomycetes</taxon>
        <taxon>Mycobacteriales</taxon>
        <taxon>Nocardiaceae</taxon>
        <taxon>Nocardia</taxon>
    </lineage>
</organism>
<evidence type="ECO:0000256" key="1">
    <source>
        <dbReference type="SAM" id="MobiDB-lite"/>
    </source>
</evidence>
<sequence length="333" mass="35016">MFWQSSIHFALGHFDKALTVLDAITAAPVSIPILAQALGQRAWTLTFMGRAVEALADVEVALDCREQWQDAVPVFVRALQGIKQIAAIFAGELGIAGDAVELGETTTGDGSDWAVSEAENAHARGGLERQRGRMRTAARLLATPSPGVALSDMQAHRWAELATAAALAGDVATAEEALAKGAETGLEVALLFGVDLARPWVAVARGEFARAAELALANMDRMRLAGAISQAVVAGHDAVRLGCATAVADGLVELAAECQGEFASVAADHARAASAVDGPGLNAVSERFERLGYLLLAADAAARPRTRSRVRGARRRHARPQHGPSCWPRRVKA</sequence>
<evidence type="ECO:0008006" key="4">
    <source>
        <dbReference type="Google" id="ProtNLM"/>
    </source>
</evidence>
<protein>
    <recommendedName>
        <fullName evidence="4">MalT-like TPR region domain-containing protein</fullName>
    </recommendedName>
</protein>
<proteinExistence type="predicted"/>
<reference evidence="2 3" key="1">
    <citation type="submission" date="2021-01" db="EMBL/GenBank/DDBJ databases">
        <title>WGS of actinomycetes isolated from Thailand.</title>
        <authorList>
            <person name="Thawai C."/>
        </authorList>
    </citation>
    <scope>NUCLEOTIDE SEQUENCE [LARGE SCALE GENOMIC DNA]</scope>
    <source>
        <strain evidence="2 3">LPG 2</strain>
    </source>
</reference>
<dbReference type="InterPro" id="IPR011990">
    <property type="entry name" value="TPR-like_helical_dom_sf"/>
</dbReference>
<feature type="region of interest" description="Disordered" evidence="1">
    <location>
        <begin position="306"/>
        <end position="333"/>
    </location>
</feature>
<dbReference type="Proteomes" id="UP000602198">
    <property type="component" value="Unassembled WGS sequence"/>
</dbReference>
<evidence type="ECO:0000313" key="3">
    <source>
        <dbReference type="Proteomes" id="UP000602198"/>
    </source>
</evidence>
<dbReference type="RefSeq" id="WP_201945260.1">
    <property type="nucleotide sequence ID" value="NZ_JAERRJ010000003.1"/>
</dbReference>
<gene>
    <name evidence="2" type="ORF">JK358_08155</name>
</gene>